<evidence type="ECO:0000259" key="1">
    <source>
        <dbReference type="Pfam" id="PF01609"/>
    </source>
</evidence>
<dbReference type="InterPro" id="IPR002559">
    <property type="entry name" value="Transposase_11"/>
</dbReference>
<dbReference type="NCBIfam" id="NF033580">
    <property type="entry name" value="transpos_IS5_3"/>
    <property type="match status" value="1"/>
</dbReference>
<reference evidence="4" key="1">
    <citation type="submission" date="2023-01" db="EMBL/GenBank/DDBJ databases">
        <title>The diversity of Class Acidimicrobiia in South China Sea sediment environments and the proposal of Iamia marina sp. nov., a novel species of the genus Iamia.</title>
        <authorList>
            <person name="He Y."/>
            <person name="Tian X."/>
        </authorList>
    </citation>
    <scope>NUCLEOTIDE SEQUENCE</scope>
    <source>
        <strain evidence="4">DSM 19957</strain>
    </source>
</reference>
<evidence type="ECO:0000313" key="10">
    <source>
        <dbReference type="EMBL" id="WCO68888.1"/>
    </source>
</evidence>
<dbReference type="AlphaFoldDB" id="A0AAF0BUV1"/>
<organism evidence="4 11">
    <name type="scientific">Iamia majanohamensis</name>
    <dbReference type="NCBI Taxonomy" id="467976"/>
    <lineage>
        <taxon>Bacteria</taxon>
        <taxon>Bacillati</taxon>
        <taxon>Actinomycetota</taxon>
        <taxon>Acidimicrobiia</taxon>
        <taxon>Acidimicrobiales</taxon>
        <taxon>Iamiaceae</taxon>
        <taxon>Iamia</taxon>
    </lineage>
</organism>
<evidence type="ECO:0000313" key="6">
    <source>
        <dbReference type="EMBL" id="WCO66142.1"/>
    </source>
</evidence>
<evidence type="ECO:0000313" key="9">
    <source>
        <dbReference type="EMBL" id="WCO68783.1"/>
    </source>
</evidence>
<sequence length="280" mass="30748">MMRALDPEVSDAVFVTLEALLPAPPTHRIGGGRPRVPDRLIFRGLLQRIVTGAAWETIEFLLDHQVSDTTLRARRDEWVHAGVFDRLAAQARAAYDTIIGLDTGHVVIDGSNHLAPCGGPGTGVGPGQKGRLGWKWCTGVDAAGIPLAWTIDGANRNDYKMLGPTLDAIAADPNHLKIGTLHLDRGFGYASLPDRLAGYDITAVDVIPRNHPGQGRTPLVGFGHRWVVERTNSWLSNFGQLRRNTDRRTEHRHAALCLATTLLITAKLIDHRNHHTRPIR</sequence>
<dbReference type="KEGG" id="ima:PO878_16335"/>
<feature type="domain" description="Transposase IS4-like" evidence="1">
    <location>
        <begin position="104"/>
        <end position="259"/>
    </location>
</feature>
<evidence type="ECO:0000313" key="8">
    <source>
        <dbReference type="EMBL" id="WCO68496.1"/>
    </source>
</evidence>
<dbReference type="GO" id="GO:0006313">
    <property type="term" value="P:DNA transposition"/>
    <property type="evidence" value="ECO:0007669"/>
    <property type="project" value="InterPro"/>
</dbReference>
<dbReference type="PANTHER" id="PTHR30007:SF0">
    <property type="entry name" value="TRANSPOSASE"/>
    <property type="match status" value="1"/>
</dbReference>
<dbReference type="EMBL" id="CP116942">
    <property type="protein sequence ID" value="WCO68783.1"/>
    <property type="molecule type" value="Genomic_DNA"/>
</dbReference>
<dbReference type="KEGG" id="ima:PO878_14310"/>
<dbReference type="GO" id="GO:0003677">
    <property type="term" value="F:DNA binding"/>
    <property type="evidence" value="ECO:0007669"/>
    <property type="project" value="InterPro"/>
</dbReference>
<dbReference type="Proteomes" id="UP001216390">
    <property type="component" value="Chromosome"/>
</dbReference>
<dbReference type="KEGG" id="ima:PO878_09145"/>
<dbReference type="PANTHER" id="PTHR30007">
    <property type="entry name" value="PHP DOMAIN PROTEIN"/>
    <property type="match status" value="1"/>
</dbReference>
<keyword evidence="11" id="KW-1185">Reference proteome</keyword>
<protein>
    <submittedName>
        <fullName evidence="4">IS5 family transposase</fullName>
    </submittedName>
</protein>
<dbReference type="InterPro" id="IPR025161">
    <property type="entry name" value="IS402-like_dom"/>
</dbReference>
<proteinExistence type="predicted"/>
<accession>A0AAF0BUV1</accession>
<dbReference type="EMBL" id="CP116942">
    <property type="protein sequence ID" value="WCO65674.1"/>
    <property type="molecule type" value="Genomic_DNA"/>
</dbReference>
<evidence type="ECO:0000313" key="5">
    <source>
        <dbReference type="EMBL" id="WCO66069.1"/>
    </source>
</evidence>
<evidence type="ECO:0000313" key="3">
    <source>
        <dbReference type="EMBL" id="WCO65674.1"/>
    </source>
</evidence>
<dbReference type="Pfam" id="PF13340">
    <property type="entry name" value="DUF4096"/>
    <property type="match status" value="1"/>
</dbReference>
<dbReference type="KEGG" id="ima:PO878_01630"/>
<dbReference type="KEGG" id="ima:PO878_16700"/>
<dbReference type="GO" id="GO:0004803">
    <property type="term" value="F:transposase activity"/>
    <property type="evidence" value="ECO:0007669"/>
    <property type="project" value="InterPro"/>
</dbReference>
<dbReference type="EMBL" id="CP116942">
    <property type="protein sequence ID" value="WCO68888.1"/>
    <property type="molecule type" value="Genomic_DNA"/>
</dbReference>
<evidence type="ECO:0000313" key="7">
    <source>
        <dbReference type="EMBL" id="WCO67418.1"/>
    </source>
</evidence>
<name>A0AAF0BUV1_9ACTN</name>
<dbReference type="EMBL" id="CP116942">
    <property type="protein sequence ID" value="WCO67418.1"/>
    <property type="molecule type" value="Genomic_DNA"/>
</dbReference>
<dbReference type="EMBL" id="CP116942">
    <property type="protein sequence ID" value="WCO68496.1"/>
    <property type="molecule type" value="Genomic_DNA"/>
</dbReference>
<dbReference type="KEGG" id="ima:PO878_14875"/>
<dbReference type="RefSeq" id="WP_272735201.1">
    <property type="nucleotide sequence ID" value="NZ_CP116942.1"/>
</dbReference>
<feature type="domain" description="Insertion element IS402-like" evidence="2">
    <location>
        <begin position="9"/>
        <end position="87"/>
    </location>
</feature>
<dbReference type="EMBL" id="CP116942">
    <property type="protein sequence ID" value="WCO65784.1"/>
    <property type="molecule type" value="Genomic_DNA"/>
</dbReference>
<gene>
    <name evidence="7" type="ORF">PO878_01630</name>
    <name evidence="8" type="ORF">PO878_07110</name>
    <name evidence="9" type="ORF">PO878_08600</name>
    <name evidence="10" type="ORF">PO878_09145</name>
    <name evidence="3" type="ORF">PO878_14310</name>
    <name evidence="4" type="ORF">PO878_14875</name>
    <name evidence="5" type="ORF">PO878_16335</name>
    <name evidence="6" type="ORF">PO878_16700</name>
</gene>
<dbReference type="EMBL" id="CP116942">
    <property type="protein sequence ID" value="WCO66069.1"/>
    <property type="molecule type" value="Genomic_DNA"/>
</dbReference>
<dbReference type="Pfam" id="PF01609">
    <property type="entry name" value="DDE_Tnp_1"/>
    <property type="match status" value="1"/>
</dbReference>
<evidence type="ECO:0000313" key="11">
    <source>
        <dbReference type="Proteomes" id="UP001216390"/>
    </source>
</evidence>
<evidence type="ECO:0000313" key="4">
    <source>
        <dbReference type="EMBL" id="WCO65784.1"/>
    </source>
</evidence>
<dbReference type="KEGG" id="ima:PO878_07110"/>
<dbReference type="KEGG" id="ima:PO878_08600"/>
<evidence type="ECO:0000259" key="2">
    <source>
        <dbReference type="Pfam" id="PF13340"/>
    </source>
</evidence>
<dbReference type="EMBL" id="CP116942">
    <property type="protein sequence ID" value="WCO66142.1"/>
    <property type="molecule type" value="Genomic_DNA"/>
</dbReference>